<keyword evidence="1 7" id="KW-1003">Cell membrane</keyword>
<keyword evidence="4 7" id="KW-0472">Membrane</keyword>
<comment type="catalytic activity">
    <reaction evidence="7">
        <text>a peptidoglycan chain = a peptidoglycan chain with N-acetyl-1,6-anhydromuramyl-[peptide] at the reducing end + a peptidoglycan chain with N-acetylglucosamine at the non-reducing end.</text>
        <dbReference type="EC" id="4.2.2.29"/>
    </reaction>
</comment>
<feature type="site" description="Important for catalytic activity" evidence="7">
    <location>
        <position position="231"/>
    </location>
</feature>
<dbReference type="AlphaFoldDB" id="A0A1H7VQS5"/>
<dbReference type="GO" id="GO:0005886">
    <property type="term" value="C:plasma membrane"/>
    <property type="evidence" value="ECO:0007669"/>
    <property type="project" value="UniProtKB-SubCell"/>
</dbReference>
<dbReference type="Proteomes" id="UP000198521">
    <property type="component" value="Unassembled WGS sequence"/>
</dbReference>
<accession>A0A1H7VQS5</accession>
<keyword evidence="2 7" id="KW-0812">Transmembrane</keyword>
<dbReference type="STRING" id="1038014.SAMN04487910_4150"/>
<dbReference type="NCBIfam" id="TIGR00247">
    <property type="entry name" value="endolytic transglycosylase MltG"/>
    <property type="match status" value="1"/>
</dbReference>
<dbReference type="PANTHER" id="PTHR30518:SF2">
    <property type="entry name" value="ENDOLYTIC MUREIN TRANSGLYCOSYLASE"/>
    <property type="match status" value="1"/>
</dbReference>
<comment type="subcellular location">
    <subcellularLocation>
        <location evidence="7">Cell membrane</location>
        <topology evidence="7">Single-pass membrane protein</topology>
    </subcellularLocation>
</comment>
<dbReference type="Pfam" id="PF02618">
    <property type="entry name" value="YceG"/>
    <property type="match status" value="1"/>
</dbReference>
<dbReference type="EC" id="4.2.2.29" evidence="7"/>
<reference evidence="8 9" key="1">
    <citation type="submission" date="2016-10" db="EMBL/GenBank/DDBJ databases">
        <authorList>
            <person name="de Groot N.N."/>
        </authorList>
    </citation>
    <scope>NUCLEOTIDE SEQUENCE [LARGE SCALE GENOMIC DNA]</scope>
    <source>
        <strain evidence="8 9">DSM 25232</strain>
    </source>
</reference>
<evidence type="ECO:0000256" key="5">
    <source>
        <dbReference type="ARBA" id="ARBA00023239"/>
    </source>
</evidence>
<dbReference type="HAMAP" id="MF_02065">
    <property type="entry name" value="MltG"/>
    <property type="match status" value="1"/>
</dbReference>
<evidence type="ECO:0000256" key="4">
    <source>
        <dbReference type="ARBA" id="ARBA00023136"/>
    </source>
</evidence>
<evidence type="ECO:0000256" key="3">
    <source>
        <dbReference type="ARBA" id="ARBA00022989"/>
    </source>
</evidence>
<dbReference type="PANTHER" id="PTHR30518">
    <property type="entry name" value="ENDOLYTIC MUREIN TRANSGLYCOSYLASE"/>
    <property type="match status" value="1"/>
</dbReference>
<dbReference type="GO" id="GO:0071555">
    <property type="term" value="P:cell wall organization"/>
    <property type="evidence" value="ECO:0007669"/>
    <property type="project" value="UniProtKB-KW"/>
</dbReference>
<evidence type="ECO:0000256" key="6">
    <source>
        <dbReference type="ARBA" id="ARBA00023316"/>
    </source>
</evidence>
<name>A0A1H7VQS5_AQUAM</name>
<dbReference type="EMBL" id="FOAB01000009">
    <property type="protein sequence ID" value="SEM11611.1"/>
    <property type="molecule type" value="Genomic_DNA"/>
</dbReference>
<comment type="function">
    <text evidence="7">Functions as a peptidoglycan terminase that cleaves nascent peptidoglycan strands endolytically to terminate their elongation.</text>
</comment>
<dbReference type="Gene3D" id="3.30.160.60">
    <property type="entry name" value="Classic Zinc Finger"/>
    <property type="match status" value="1"/>
</dbReference>
<keyword evidence="5 7" id="KW-0456">Lyase</keyword>
<sequence>MLLASTRMNYYISIYMYIKRILLIIALIGLIGGGLFAYYVYQAVFSPNTNFDSETTTLFISSGTTYPEFRKIIHPLLKDPSSFDKIAAKKGYTNKVKAGRYILKKGLNNNELVDLLRSKNRPIQLSFNNQERLENLAGRVAQQIEADSLSLLKAFKDADFIVEQGFTIDNALAMYVPNKYEFFWNTSAEQFRSRMLKEYNRFWNDNRKSKAKKIGLTFNEVTTIASIVQKETAKVDERPRVAGVYMNRHKNGWKLDADPTVIFALKKHRDDWDMVIKRVLYKDLELDSPYNTYKYSTLPPGPITMPDISSIDAVLNYENHEYYFFVANVENFGYHKFAKTMAQHNRNKKQYINWINKQGVNR</sequence>
<evidence type="ECO:0000313" key="9">
    <source>
        <dbReference type="Proteomes" id="UP000198521"/>
    </source>
</evidence>
<comment type="similarity">
    <text evidence="7">Belongs to the transglycosylase MltG family.</text>
</comment>
<dbReference type="CDD" id="cd08010">
    <property type="entry name" value="MltG_like"/>
    <property type="match status" value="1"/>
</dbReference>
<dbReference type="GO" id="GO:0009252">
    <property type="term" value="P:peptidoglycan biosynthetic process"/>
    <property type="evidence" value="ECO:0007669"/>
    <property type="project" value="UniProtKB-UniRule"/>
</dbReference>
<dbReference type="InterPro" id="IPR003770">
    <property type="entry name" value="MLTG-like"/>
</dbReference>
<protein>
    <recommendedName>
        <fullName evidence="7">Endolytic murein transglycosylase</fullName>
        <ecNumber evidence="7">4.2.2.29</ecNumber>
    </recommendedName>
    <alternativeName>
        <fullName evidence="7">Peptidoglycan lytic transglycosylase</fullName>
    </alternativeName>
    <alternativeName>
        <fullName evidence="7">Peptidoglycan polymerization terminase</fullName>
    </alternativeName>
</protein>
<evidence type="ECO:0000256" key="2">
    <source>
        <dbReference type="ARBA" id="ARBA00022692"/>
    </source>
</evidence>
<keyword evidence="3 7" id="KW-1133">Transmembrane helix</keyword>
<evidence type="ECO:0000313" key="8">
    <source>
        <dbReference type="EMBL" id="SEM11611.1"/>
    </source>
</evidence>
<keyword evidence="6 7" id="KW-0961">Cell wall biogenesis/degradation</keyword>
<gene>
    <name evidence="7" type="primary">mltG</name>
    <name evidence="8" type="ORF">SAMN04487910_4150</name>
</gene>
<evidence type="ECO:0000256" key="1">
    <source>
        <dbReference type="ARBA" id="ARBA00022475"/>
    </source>
</evidence>
<keyword evidence="9" id="KW-1185">Reference proteome</keyword>
<evidence type="ECO:0000256" key="7">
    <source>
        <dbReference type="HAMAP-Rule" id="MF_02065"/>
    </source>
</evidence>
<feature type="transmembrane region" description="Helical" evidence="7">
    <location>
        <begin position="21"/>
        <end position="41"/>
    </location>
</feature>
<proteinExistence type="inferred from homology"/>
<dbReference type="GO" id="GO:0008932">
    <property type="term" value="F:lytic endotransglycosylase activity"/>
    <property type="evidence" value="ECO:0007669"/>
    <property type="project" value="UniProtKB-UniRule"/>
</dbReference>
<organism evidence="8 9">
    <name type="scientific">Aquimarina amphilecti</name>
    <dbReference type="NCBI Taxonomy" id="1038014"/>
    <lineage>
        <taxon>Bacteria</taxon>
        <taxon>Pseudomonadati</taxon>
        <taxon>Bacteroidota</taxon>
        <taxon>Flavobacteriia</taxon>
        <taxon>Flavobacteriales</taxon>
        <taxon>Flavobacteriaceae</taxon>
        <taxon>Aquimarina</taxon>
    </lineage>
</organism>